<dbReference type="Pfam" id="PF03797">
    <property type="entry name" value="Autotransporter"/>
    <property type="match status" value="1"/>
</dbReference>
<name>A0A178IKN9_9BACT</name>
<dbReference type="STRING" id="1184151.AW736_08170"/>
<dbReference type="InterPro" id="IPR005546">
    <property type="entry name" value="Autotransporte_beta"/>
</dbReference>
<feature type="signal peptide" evidence="1">
    <location>
        <begin position="1"/>
        <end position="24"/>
    </location>
</feature>
<dbReference type="SMART" id="SM00869">
    <property type="entry name" value="Autotransporter"/>
    <property type="match status" value="1"/>
</dbReference>
<organism evidence="3 4">
    <name type="scientific">Termitidicoccus mucosus</name>
    <dbReference type="NCBI Taxonomy" id="1184151"/>
    <lineage>
        <taxon>Bacteria</taxon>
        <taxon>Pseudomonadati</taxon>
        <taxon>Verrucomicrobiota</taxon>
        <taxon>Opitutia</taxon>
        <taxon>Opitutales</taxon>
        <taxon>Opitutaceae</taxon>
        <taxon>Termitidicoccus</taxon>
    </lineage>
</organism>
<feature type="chain" id="PRO_5008089034" description="Autotransporter domain-containing protein" evidence="1">
    <location>
        <begin position="25"/>
        <end position="813"/>
    </location>
</feature>
<dbReference type="Gene3D" id="2.40.128.130">
    <property type="entry name" value="Autotransporter beta-domain"/>
    <property type="match status" value="1"/>
</dbReference>
<accession>A0A178IKN9</accession>
<sequence length="813" mass="88059">MKITKKHSLLRAATVLASGITCLAATLNAQLTLVPDHFTDWTGAVNSDWFNSGNWSTGVVPDGPTAAVRLLGSSDISNKTINLVNTGTGDKRVQLYSIQTGMMRLYTLNLEGTEDGWMELNPTGKGFTFNGFIGNSFGTSLDITAPESTGGSSVRLAMNVTLNSYSRLTLDDSYSSMRVLESGLSQAVITMKGNSEMNLANAGMIPFVTTSGSHAAGTLQIGGLSTEVGTVVNLGTFNVRINDRIAAGEIVRWSGLLFSEGVSARTFDIMGGGIVIMDGMVSTKGLVFRPRGGNSQYIVDGLHSGNINVQENAMLGGSGNIKGNVIVSRGGNLNPGMRATATDKPLTITGTVTLNGNLSFDLVTPLEYDRLVINGDLIISPVDATNIPNLTIGRASTFPYLPGTYTLMTVNGARSGDFEPGHIALPPSMSLVSSWQWNANTLEVSFAQMPFSSPEGLDGKYLTVARRVDEIVNAGTVRDNLFDALNRQPSMILYRELLDQLSPSTYQSWFPASVVRANAMMQSIEDRMWQDAAYARKKGSVQLFLDGYRQEASRDKNDDASYSDYGTIAALVGADYAFGENFVAGGFYTYEISDFDLDTAGGNCDVSSHTFGIKARYNAGNFQFNLTGFYGTDDYDSERTVALTQLASWADADASGTRIGAAASLAYTKKFSWFEVTPVAGVQWLNWKVDAFTERNANEASLYVYEQNETSLQGKLGLRVARSFKTKHGFIRPFVHFALLHEFESDIRTLSANLFGGRIDIAAPATNANGYRLDAGIDYSISSKWRAEARYTSEYNCVVDESRGLRFGVNYTF</sequence>
<comment type="caution">
    <text evidence="3">The sequence shown here is derived from an EMBL/GenBank/DDBJ whole genome shotgun (WGS) entry which is preliminary data.</text>
</comment>
<evidence type="ECO:0000313" key="4">
    <source>
        <dbReference type="Proteomes" id="UP000078486"/>
    </source>
</evidence>
<evidence type="ECO:0000259" key="2">
    <source>
        <dbReference type="PROSITE" id="PS51208"/>
    </source>
</evidence>
<dbReference type="EMBL" id="LRRQ01000058">
    <property type="protein sequence ID" value="OAM90442.1"/>
    <property type="molecule type" value="Genomic_DNA"/>
</dbReference>
<feature type="domain" description="Autotransporter" evidence="2">
    <location>
        <begin position="536"/>
        <end position="813"/>
    </location>
</feature>
<gene>
    <name evidence="3" type="ORF">AW736_08170</name>
</gene>
<dbReference type="OrthoDB" id="184112at2"/>
<evidence type="ECO:0000313" key="3">
    <source>
        <dbReference type="EMBL" id="OAM90442.1"/>
    </source>
</evidence>
<reference evidence="3 4" key="1">
    <citation type="submission" date="2016-01" db="EMBL/GenBank/DDBJ databases">
        <title>High potential of lignocellulose degradation of a new Verrucomicrobia species.</title>
        <authorList>
            <person name="Wang Y."/>
            <person name="Shi Y."/>
            <person name="Qiu Z."/>
            <person name="Liu S."/>
            <person name="Yang H."/>
        </authorList>
    </citation>
    <scope>NUCLEOTIDE SEQUENCE [LARGE SCALE GENOMIC DNA]</scope>
    <source>
        <strain evidence="3 4">TSB47</strain>
    </source>
</reference>
<dbReference type="SUPFAM" id="SSF103515">
    <property type="entry name" value="Autotransporter"/>
    <property type="match status" value="1"/>
</dbReference>
<dbReference type="AlphaFoldDB" id="A0A178IKN9"/>
<proteinExistence type="predicted"/>
<dbReference type="PROSITE" id="PS51208">
    <property type="entry name" value="AUTOTRANSPORTER"/>
    <property type="match status" value="1"/>
</dbReference>
<keyword evidence="1" id="KW-0732">Signal</keyword>
<dbReference type="Proteomes" id="UP000078486">
    <property type="component" value="Unassembled WGS sequence"/>
</dbReference>
<keyword evidence="4" id="KW-1185">Reference proteome</keyword>
<evidence type="ECO:0000256" key="1">
    <source>
        <dbReference type="SAM" id="SignalP"/>
    </source>
</evidence>
<protein>
    <recommendedName>
        <fullName evidence="2">Autotransporter domain-containing protein</fullName>
    </recommendedName>
</protein>
<dbReference type="RefSeq" id="WP_068769672.1">
    <property type="nucleotide sequence ID" value="NZ_CP109796.1"/>
</dbReference>
<dbReference type="InterPro" id="IPR036709">
    <property type="entry name" value="Autotransporte_beta_dom_sf"/>
</dbReference>